<gene>
    <name evidence="3" type="ORF">EFL26_19310</name>
</gene>
<comment type="caution">
    <text evidence="3">The sequence shown here is derived from an EMBL/GenBank/DDBJ whole genome shotgun (WGS) entry which is preliminary data.</text>
</comment>
<sequence length="444" mass="46514">MPARPDSTATPASVPVSADRPPRRADRQPPTPSEPTVSEPTPSEPTASEPTPVEPAPDPARPHRQRARQGPRPAPTRRAESGRRAGRAARQQRDTGTTTPVQSPASSERPTRERARAALRRTLMGLWVLVVLAATVGIVAVRVSADVPDAVRQVAAGSLSAALALALAVRTGGRPVWAAVLAAGTATAAFVTGWEPLLDGAAVGTGVLAATLGVMATVPAATVGRAVREALIATAIGWVGALGVVAYGPRARLDVDLVRFGYAVLGLSLVGAIALVYRLGAGLHGLGRRGYVVAGGAVLMLAFALAYSEAIAQWGSRDLVGTIDDFRDSTKDLLGAVPHPIMALLGYPALVWGVFMRARRRQGWWVCAFGVAVTSPTATRLVAQDLSTNSVVLGALYSVLAGSAIGYLVIRVEQSLTGTHGRRARRDEEAEAHRPEPRRFEPLH</sequence>
<name>A0A3N0GKK0_9ACTN</name>
<feature type="transmembrane region" description="Helical" evidence="2">
    <location>
        <begin position="291"/>
        <end position="316"/>
    </location>
</feature>
<dbReference type="AlphaFoldDB" id="A0A3N0GKK0"/>
<evidence type="ECO:0000313" key="4">
    <source>
        <dbReference type="Proteomes" id="UP000279994"/>
    </source>
</evidence>
<feature type="transmembrane region" description="Helical" evidence="2">
    <location>
        <begin position="230"/>
        <end position="248"/>
    </location>
</feature>
<keyword evidence="2" id="KW-0812">Transmembrane</keyword>
<organism evidence="3 4">
    <name type="scientific">Nocardioides pocheonensis</name>
    <dbReference type="NCBI Taxonomy" id="661485"/>
    <lineage>
        <taxon>Bacteria</taxon>
        <taxon>Bacillati</taxon>
        <taxon>Actinomycetota</taxon>
        <taxon>Actinomycetes</taxon>
        <taxon>Propionibacteriales</taxon>
        <taxon>Nocardioidaceae</taxon>
        <taxon>Nocardioides</taxon>
    </lineage>
</organism>
<evidence type="ECO:0000256" key="2">
    <source>
        <dbReference type="SAM" id="Phobius"/>
    </source>
</evidence>
<keyword evidence="2" id="KW-1133">Transmembrane helix</keyword>
<feature type="compositionally biased region" description="Low complexity" evidence="1">
    <location>
        <begin position="34"/>
        <end position="51"/>
    </location>
</feature>
<protein>
    <submittedName>
        <fullName evidence="3">Uncharacterized protein</fullName>
    </submittedName>
</protein>
<evidence type="ECO:0000256" key="1">
    <source>
        <dbReference type="SAM" id="MobiDB-lite"/>
    </source>
</evidence>
<keyword evidence="2" id="KW-0472">Membrane</keyword>
<dbReference type="EMBL" id="RJSF01000044">
    <property type="protein sequence ID" value="RNM12736.1"/>
    <property type="molecule type" value="Genomic_DNA"/>
</dbReference>
<feature type="transmembrane region" description="Helical" evidence="2">
    <location>
        <begin position="260"/>
        <end position="279"/>
    </location>
</feature>
<proteinExistence type="predicted"/>
<reference evidence="3 4" key="1">
    <citation type="submission" date="2018-11" db="EMBL/GenBank/DDBJ databases">
        <authorList>
            <person name="Li F."/>
        </authorList>
    </citation>
    <scope>NUCLEOTIDE SEQUENCE [LARGE SCALE GENOMIC DNA]</scope>
    <source>
        <strain evidence="3 4">Gsoil 818</strain>
    </source>
</reference>
<keyword evidence="4" id="KW-1185">Reference proteome</keyword>
<evidence type="ECO:0000313" key="3">
    <source>
        <dbReference type="EMBL" id="RNM12736.1"/>
    </source>
</evidence>
<feature type="transmembrane region" description="Helical" evidence="2">
    <location>
        <begin position="176"/>
        <end position="194"/>
    </location>
</feature>
<dbReference type="Proteomes" id="UP000279994">
    <property type="component" value="Unassembled WGS sequence"/>
</dbReference>
<feature type="compositionally biased region" description="Basic and acidic residues" evidence="1">
    <location>
        <begin position="425"/>
        <end position="444"/>
    </location>
</feature>
<feature type="transmembrane region" description="Helical" evidence="2">
    <location>
        <begin position="200"/>
        <end position="218"/>
    </location>
</feature>
<feature type="transmembrane region" description="Helical" evidence="2">
    <location>
        <begin position="150"/>
        <end position="169"/>
    </location>
</feature>
<feature type="transmembrane region" description="Helical" evidence="2">
    <location>
        <begin position="389"/>
        <end position="410"/>
    </location>
</feature>
<feature type="region of interest" description="Disordered" evidence="1">
    <location>
        <begin position="1"/>
        <end position="113"/>
    </location>
</feature>
<feature type="transmembrane region" description="Helical" evidence="2">
    <location>
        <begin position="122"/>
        <end position="144"/>
    </location>
</feature>
<accession>A0A3N0GKK0</accession>
<feature type="compositionally biased region" description="Polar residues" evidence="1">
    <location>
        <begin position="94"/>
        <end position="104"/>
    </location>
</feature>
<feature type="transmembrane region" description="Helical" evidence="2">
    <location>
        <begin position="363"/>
        <end position="383"/>
    </location>
</feature>
<feature type="region of interest" description="Disordered" evidence="1">
    <location>
        <begin position="420"/>
        <end position="444"/>
    </location>
</feature>
<feature type="transmembrane region" description="Helical" evidence="2">
    <location>
        <begin position="336"/>
        <end position="356"/>
    </location>
</feature>